<evidence type="ECO:0000313" key="1">
    <source>
        <dbReference type="EMBL" id="KAF2650711.1"/>
    </source>
</evidence>
<evidence type="ECO:0000313" key="2">
    <source>
        <dbReference type="Proteomes" id="UP000799324"/>
    </source>
</evidence>
<dbReference type="AlphaFoldDB" id="A0A6A6SUQ3"/>
<organism evidence="1 2">
    <name type="scientific">Lophiostoma macrostomum CBS 122681</name>
    <dbReference type="NCBI Taxonomy" id="1314788"/>
    <lineage>
        <taxon>Eukaryota</taxon>
        <taxon>Fungi</taxon>
        <taxon>Dikarya</taxon>
        <taxon>Ascomycota</taxon>
        <taxon>Pezizomycotina</taxon>
        <taxon>Dothideomycetes</taxon>
        <taxon>Pleosporomycetidae</taxon>
        <taxon>Pleosporales</taxon>
        <taxon>Lophiostomataceae</taxon>
        <taxon>Lophiostoma</taxon>
    </lineage>
</organism>
<dbReference type="EMBL" id="MU004446">
    <property type="protein sequence ID" value="KAF2650711.1"/>
    <property type="molecule type" value="Genomic_DNA"/>
</dbReference>
<accession>A0A6A6SUQ3</accession>
<gene>
    <name evidence="1" type="ORF">K491DRAFT_119678</name>
</gene>
<name>A0A6A6SUQ3_9PLEO</name>
<dbReference type="Proteomes" id="UP000799324">
    <property type="component" value="Unassembled WGS sequence"/>
</dbReference>
<proteinExistence type="predicted"/>
<protein>
    <submittedName>
        <fullName evidence="1">Uncharacterized protein</fullName>
    </submittedName>
</protein>
<reference evidence="1" key="1">
    <citation type="journal article" date="2020" name="Stud. Mycol.">
        <title>101 Dothideomycetes genomes: a test case for predicting lifestyles and emergence of pathogens.</title>
        <authorList>
            <person name="Haridas S."/>
            <person name="Albert R."/>
            <person name="Binder M."/>
            <person name="Bloem J."/>
            <person name="Labutti K."/>
            <person name="Salamov A."/>
            <person name="Andreopoulos B."/>
            <person name="Baker S."/>
            <person name="Barry K."/>
            <person name="Bills G."/>
            <person name="Bluhm B."/>
            <person name="Cannon C."/>
            <person name="Castanera R."/>
            <person name="Culley D."/>
            <person name="Daum C."/>
            <person name="Ezra D."/>
            <person name="Gonzalez J."/>
            <person name="Henrissat B."/>
            <person name="Kuo A."/>
            <person name="Liang C."/>
            <person name="Lipzen A."/>
            <person name="Lutzoni F."/>
            <person name="Magnuson J."/>
            <person name="Mondo S."/>
            <person name="Nolan M."/>
            <person name="Ohm R."/>
            <person name="Pangilinan J."/>
            <person name="Park H.-J."/>
            <person name="Ramirez L."/>
            <person name="Alfaro M."/>
            <person name="Sun H."/>
            <person name="Tritt A."/>
            <person name="Yoshinaga Y."/>
            <person name="Zwiers L.-H."/>
            <person name="Turgeon B."/>
            <person name="Goodwin S."/>
            <person name="Spatafora J."/>
            <person name="Crous P."/>
            <person name="Grigoriev I."/>
        </authorList>
    </citation>
    <scope>NUCLEOTIDE SEQUENCE</scope>
    <source>
        <strain evidence="1">CBS 122681</strain>
    </source>
</reference>
<keyword evidence="2" id="KW-1185">Reference proteome</keyword>
<sequence length="75" mass="9068">MWYMNTSWKHKSRIRCQTPRFWPQPWHLHSSQSAAVTPTYPAPETHLQFLRTFLKQADQPHMLHKFGPSPVRWQN</sequence>